<proteinExistence type="predicted"/>
<organism evidence="1 2">
    <name type="scientific">Romanomermis culicivorax</name>
    <name type="common">Nematode worm</name>
    <dbReference type="NCBI Taxonomy" id="13658"/>
    <lineage>
        <taxon>Eukaryota</taxon>
        <taxon>Metazoa</taxon>
        <taxon>Ecdysozoa</taxon>
        <taxon>Nematoda</taxon>
        <taxon>Enoplea</taxon>
        <taxon>Dorylaimia</taxon>
        <taxon>Mermithida</taxon>
        <taxon>Mermithoidea</taxon>
        <taxon>Mermithidae</taxon>
        <taxon>Romanomermis</taxon>
    </lineage>
</organism>
<evidence type="ECO:0000313" key="1">
    <source>
        <dbReference type="Proteomes" id="UP000887565"/>
    </source>
</evidence>
<reference evidence="2" key="1">
    <citation type="submission" date="2022-11" db="UniProtKB">
        <authorList>
            <consortium name="WormBaseParasite"/>
        </authorList>
    </citation>
    <scope>IDENTIFICATION</scope>
</reference>
<accession>A0A915J6A3</accession>
<sequence length="145" mass="16544">MFQIPDAVDAGSDGSWSNLLQVWFLENKISEITKNKDRNFWIIAELNRKWWRKTKVRILDLKWQEAGAPSTTGVVANGAKMHDMKYATGDFVAVVYDSDWFIAEIIDISDENSDYRLAGRTISQKYEEGSSAIPKVSDSKLVFFV</sequence>
<evidence type="ECO:0000313" key="2">
    <source>
        <dbReference type="WBParaSite" id="nRc.2.0.1.t21309-RA"/>
    </source>
</evidence>
<dbReference type="Proteomes" id="UP000887565">
    <property type="component" value="Unplaced"/>
</dbReference>
<name>A0A915J6A3_ROMCU</name>
<dbReference type="AlphaFoldDB" id="A0A915J6A3"/>
<keyword evidence="1" id="KW-1185">Reference proteome</keyword>
<protein>
    <submittedName>
        <fullName evidence="2">Uncharacterized protein</fullName>
    </submittedName>
</protein>
<dbReference type="WBParaSite" id="nRc.2.0.1.t21309-RA">
    <property type="protein sequence ID" value="nRc.2.0.1.t21309-RA"/>
    <property type="gene ID" value="nRc.2.0.1.g21309"/>
</dbReference>